<dbReference type="Proteomes" id="UP001262410">
    <property type="component" value="Unassembled WGS sequence"/>
</dbReference>
<keyword evidence="2" id="KW-1185">Reference proteome</keyword>
<dbReference type="EMBL" id="JAVDPW010000001">
    <property type="protein sequence ID" value="MDR6288222.1"/>
    <property type="molecule type" value="Genomic_DNA"/>
</dbReference>
<gene>
    <name evidence="1" type="ORF">E9232_000721</name>
</gene>
<comment type="caution">
    <text evidence="1">The sequence shown here is derived from an EMBL/GenBank/DDBJ whole genome shotgun (WGS) entry which is preliminary data.</text>
</comment>
<sequence length="117" mass="12426">MILVLLPALDRHGRLDLDGELLIVSAATKSLPIPTALALPVAVAVAPRQPLRALLVQRRAGLRRHLNPHRPPGSEPDHLGSRSVSALFFISTRRAMMSSVIFGSSVQVGVGNPLSGT</sequence>
<evidence type="ECO:0000313" key="2">
    <source>
        <dbReference type="Proteomes" id="UP001262410"/>
    </source>
</evidence>
<accession>A0ABU1JIU2</accession>
<organism evidence="1 2">
    <name type="scientific">Inquilinus ginsengisoli</name>
    <dbReference type="NCBI Taxonomy" id="363840"/>
    <lineage>
        <taxon>Bacteria</taxon>
        <taxon>Pseudomonadati</taxon>
        <taxon>Pseudomonadota</taxon>
        <taxon>Alphaproteobacteria</taxon>
        <taxon>Rhodospirillales</taxon>
        <taxon>Rhodospirillaceae</taxon>
        <taxon>Inquilinus</taxon>
    </lineage>
</organism>
<reference evidence="1 2" key="1">
    <citation type="submission" date="2023-07" db="EMBL/GenBank/DDBJ databases">
        <title>Sorghum-associated microbial communities from plants grown in Nebraska, USA.</title>
        <authorList>
            <person name="Schachtman D."/>
        </authorList>
    </citation>
    <scope>NUCLEOTIDE SEQUENCE [LARGE SCALE GENOMIC DNA]</scope>
    <source>
        <strain evidence="1 2">584</strain>
    </source>
</reference>
<evidence type="ECO:0000313" key="1">
    <source>
        <dbReference type="EMBL" id="MDR6288222.1"/>
    </source>
</evidence>
<dbReference type="RefSeq" id="WP_309792190.1">
    <property type="nucleotide sequence ID" value="NZ_JAVDPW010000001.1"/>
</dbReference>
<protein>
    <submittedName>
        <fullName evidence="1">Uncharacterized protein</fullName>
    </submittedName>
</protein>
<proteinExistence type="predicted"/>
<name>A0ABU1JIU2_9PROT</name>